<dbReference type="PANTHER" id="PTHR43833:SF9">
    <property type="entry name" value="POTASSIUM CHANNEL PROTEIN YUGO-RELATED"/>
    <property type="match status" value="1"/>
</dbReference>
<gene>
    <name evidence="4" type="ordered locus">Plabr_2854</name>
</gene>
<dbReference type="SUPFAM" id="SSF81324">
    <property type="entry name" value="Voltage-gated potassium channels"/>
    <property type="match status" value="1"/>
</dbReference>
<keyword evidence="2" id="KW-0472">Membrane</keyword>
<dbReference type="InterPro" id="IPR050721">
    <property type="entry name" value="Trk_Ktr_HKT_K-transport"/>
</dbReference>
<evidence type="ECO:0000256" key="1">
    <source>
        <dbReference type="ARBA" id="ARBA00004651"/>
    </source>
</evidence>
<dbReference type="InterPro" id="IPR036291">
    <property type="entry name" value="NAD(P)-bd_dom_sf"/>
</dbReference>
<dbReference type="SUPFAM" id="SSF116726">
    <property type="entry name" value="TrkA C-terminal domain-like"/>
    <property type="match status" value="1"/>
</dbReference>
<reference evidence="5" key="1">
    <citation type="submission" date="2011-02" db="EMBL/GenBank/DDBJ databases">
        <title>The complete genome of Planctomyces brasiliensis DSM 5305.</title>
        <authorList>
            <person name="Lucas S."/>
            <person name="Copeland A."/>
            <person name="Lapidus A."/>
            <person name="Bruce D."/>
            <person name="Goodwin L."/>
            <person name="Pitluck S."/>
            <person name="Kyrpides N."/>
            <person name="Mavromatis K."/>
            <person name="Pagani I."/>
            <person name="Ivanova N."/>
            <person name="Ovchinnikova G."/>
            <person name="Lu M."/>
            <person name="Detter J.C."/>
            <person name="Han C."/>
            <person name="Land M."/>
            <person name="Hauser L."/>
            <person name="Markowitz V."/>
            <person name="Cheng J.-F."/>
            <person name="Hugenholtz P."/>
            <person name="Woyke T."/>
            <person name="Wu D."/>
            <person name="Tindall B."/>
            <person name="Pomrenke H.G."/>
            <person name="Brambilla E."/>
            <person name="Klenk H.-P."/>
            <person name="Eisen J.A."/>
        </authorList>
    </citation>
    <scope>NUCLEOTIDE SEQUENCE [LARGE SCALE GENOMIC DNA]</scope>
    <source>
        <strain evidence="5">ATCC 49424 / DSM 5305 / JCM 21570 / NBRC 103401 / IFAM 1448</strain>
    </source>
</reference>
<protein>
    <submittedName>
        <fullName evidence="4">TrkA-N domain protein</fullName>
    </submittedName>
</protein>
<evidence type="ECO:0000313" key="5">
    <source>
        <dbReference type="Proteomes" id="UP000006860"/>
    </source>
</evidence>
<accession>F0SFJ3</accession>
<dbReference type="InterPro" id="IPR013099">
    <property type="entry name" value="K_chnl_dom"/>
</dbReference>
<dbReference type="Gene3D" id="3.30.70.1450">
    <property type="entry name" value="Regulator of K+ conductance, C-terminal domain"/>
    <property type="match status" value="1"/>
</dbReference>
<keyword evidence="5" id="KW-1185">Reference proteome</keyword>
<evidence type="ECO:0000313" key="4">
    <source>
        <dbReference type="EMBL" id="ADY60453.1"/>
    </source>
</evidence>
<dbReference type="eggNOG" id="COG1226">
    <property type="taxonomic scope" value="Bacteria"/>
</dbReference>
<feature type="transmembrane region" description="Helical" evidence="2">
    <location>
        <begin position="7"/>
        <end position="27"/>
    </location>
</feature>
<dbReference type="Proteomes" id="UP000006860">
    <property type="component" value="Chromosome"/>
</dbReference>
<dbReference type="PROSITE" id="PS51201">
    <property type="entry name" value="RCK_N"/>
    <property type="match status" value="1"/>
</dbReference>
<evidence type="ECO:0000256" key="2">
    <source>
        <dbReference type="SAM" id="Phobius"/>
    </source>
</evidence>
<dbReference type="AlphaFoldDB" id="F0SFJ3"/>
<dbReference type="OrthoDB" id="9785285at2"/>
<dbReference type="InterPro" id="IPR036721">
    <property type="entry name" value="RCK_C_sf"/>
</dbReference>
<keyword evidence="2" id="KW-1133">Transmembrane helix</keyword>
<dbReference type="Pfam" id="PF02254">
    <property type="entry name" value="TrkA_N"/>
    <property type="match status" value="1"/>
</dbReference>
<name>F0SFJ3_RUBBR</name>
<evidence type="ECO:0000259" key="3">
    <source>
        <dbReference type="PROSITE" id="PS51201"/>
    </source>
</evidence>
<dbReference type="STRING" id="756272.Plabr_2854"/>
<feature type="domain" description="RCK N-terminal" evidence="3">
    <location>
        <begin position="108"/>
        <end position="225"/>
    </location>
</feature>
<dbReference type="PANTHER" id="PTHR43833">
    <property type="entry name" value="POTASSIUM CHANNEL PROTEIN 2-RELATED-RELATED"/>
    <property type="match status" value="1"/>
</dbReference>
<feature type="transmembrane region" description="Helical" evidence="2">
    <location>
        <begin position="33"/>
        <end position="50"/>
    </location>
</feature>
<dbReference type="RefSeq" id="WP_013629175.1">
    <property type="nucleotide sequence ID" value="NC_015174.1"/>
</dbReference>
<dbReference type="Gene3D" id="1.10.287.70">
    <property type="match status" value="1"/>
</dbReference>
<dbReference type="Gene3D" id="3.40.50.720">
    <property type="entry name" value="NAD(P)-binding Rossmann-like Domain"/>
    <property type="match status" value="1"/>
</dbReference>
<proteinExistence type="predicted"/>
<dbReference type="KEGG" id="pbs:Plabr_2854"/>
<dbReference type="GO" id="GO:0006813">
    <property type="term" value="P:potassium ion transport"/>
    <property type="evidence" value="ECO:0007669"/>
    <property type="project" value="InterPro"/>
</dbReference>
<dbReference type="HOGENOM" id="CLU_050982_0_1_0"/>
<dbReference type="InterPro" id="IPR003148">
    <property type="entry name" value="RCK_N"/>
</dbReference>
<dbReference type="Pfam" id="PF07885">
    <property type="entry name" value="Ion_trans_2"/>
    <property type="match status" value="1"/>
</dbReference>
<comment type="subcellular location">
    <subcellularLocation>
        <location evidence="1">Cell membrane</location>
        <topology evidence="1">Multi-pass membrane protein</topology>
    </subcellularLocation>
</comment>
<organism evidence="4 5">
    <name type="scientific">Rubinisphaera brasiliensis (strain ATCC 49424 / DSM 5305 / JCM 21570 / IAM 15109 / NBRC 103401 / IFAM 1448)</name>
    <name type="common">Planctomyces brasiliensis</name>
    <dbReference type="NCBI Taxonomy" id="756272"/>
    <lineage>
        <taxon>Bacteria</taxon>
        <taxon>Pseudomonadati</taxon>
        <taxon>Planctomycetota</taxon>
        <taxon>Planctomycetia</taxon>
        <taxon>Planctomycetales</taxon>
        <taxon>Planctomycetaceae</taxon>
        <taxon>Rubinisphaera</taxon>
    </lineage>
</organism>
<sequence length="354" mass="39096">MQRSHKTILAGLFFFAATCVVAVAGYVIAGWDWIDAVYMVVITVYGVGYGEVQPINDPGLKFFTMLVILCGCTSAIYVFGGFVQFLVEGELNQFLGARRMKSEINRLEKHIILCGFGRVGKILARELQAHRQPFVVLDSDPGKVEQANALGYLVLPGNATNEDTLLEAGIEKALALATVLPDDVLNVFVTLTAKELRSDLAVFARAENPASEKKLLTSGAQQVVLPASIGARRMAESMLDFGRERSKAERPAERRMTMKELERFGFIPQSCPMPTSWAGMTVHDVERHLTGQFLICELRRANGSTIPRPSASERLQAGDHFLILGPADLQQQIERLPRHNPSVIYRGARHEARS</sequence>
<keyword evidence="2" id="KW-0812">Transmembrane</keyword>
<dbReference type="SUPFAM" id="SSF51735">
    <property type="entry name" value="NAD(P)-binding Rossmann-fold domains"/>
    <property type="match status" value="1"/>
</dbReference>
<dbReference type="EMBL" id="CP002546">
    <property type="protein sequence ID" value="ADY60453.1"/>
    <property type="molecule type" value="Genomic_DNA"/>
</dbReference>
<feature type="transmembrane region" description="Helical" evidence="2">
    <location>
        <begin position="62"/>
        <end position="87"/>
    </location>
</feature>
<dbReference type="GO" id="GO:0005886">
    <property type="term" value="C:plasma membrane"/>
    <property type="evidence" value="ECO:0007669"/>
    <property type="project" value="UniProtKB-SubCell"/>
</dbReference>